<name>K0F718_NOCB7</name>
<dbReference type="HOGENOM" id="CLU_027853_6_0_11"/>
<dbReference type="Pfam" id="PF00296">
    <property type="entry name" value="Bac_luciferase"/>
    <property type="match status" value="1"/>
</dbReference>
<feature type="domain" description="Luciferase-like" evidence="2">
    <location>
        <begin position="14"/>
        <end position="231"/>
    </location>
</feature>
<dbReference type="CDD" id="cd01097">
    <property type="entry name" value="Tetrahydromethanopterin_reductase"/>
    <property type="match status" value="1"/>
</dbReference>
<evidence type="ECO:0000256" key="1">
    <source>
        <dbReference type="ARBA" id="ARBA00023002"/>
    </source>
</evidence>
<dbReference type="GO" id="GO:0016705">
    <property type="term" value="F:oxidoreductase activity, acting on paired donors, with incorporation or reduction of molecular oxygen"/>
    <property type="evidence" value="ECO:0007669"/>
    <property type="project" value="InterPro"/>
</dbReference>
<accession>K0F718</accession>
<dbReference type="InterPro" id="IPR011251">
    <property type="entry name" value="Luciferase-like_dom"/>
</dbReference>
<dbReference type="RefSeq" id="WP_014988019.1">
    <property type="nucleotide sequence ID" value="NC_018681.1"/>
</dbReference>
<proteinExistence type="predicted"/>
<dbReference type="PANTHER" id="PTHR43244">
    <property type="match status" value="1"/>
</dbReference>
<dbReference type="SUPFAM" id="SSF51679">
    <property type="entry name" value="Bacterial luciferase-like"/>
    <property type="match status" value="1"/>
</dbReference>
<dbReference type="STRING" id="1133849.O3I_036115"/>
<evidence type="ECO:0000259" key="2">
    <source>
        <dbReference type="Pfam" id="PF00296"/>
    </source>
</evidence>
<sequence length="303" mass="31832">MTAGNVLFGLGLETDVNQVDEILAHARTADDAGLDLVTLSDHPYFAQRLDAYSVLAFVLGATRNITAATVMTNLPNRPAPVLARTVTGLSTISGGRFALGIGAGGGQGEETHALGAPQLSPAARVRALEEAVTLIRALSGGGEPVTFDGEFYQVTNLTPAAAATPPIWIGALGPKMLALTGRHADGWIPGHLADWRSAEVHRARSIIDEAAAAAGRNPADITTIYNAAGTISRDPLPQTRTAEGRWIGGSVTQWVEELTYAVTEQGAGAFIYLTRPGDIISDDTIERWALEVVPAVREAIAEH</sequence>
<dbReference type="InterPro" id="IPR036661">
    <property type="entry name" value="Luciferase-like_sf"/>
</dbReference>
<evidence type="ECO:0000313" key="4">
    <source>
        <dbReference type="Proteomes" id="UP000006304"/>
    </source>
</evidence>
<dbReference type="Proteomes" id="UP000006304">
    <property type="component" value="Chromosome"/>
</dbReference>
<dbReference type="eggNOG" id="COG2141">
    <property type="taxonomic scope" value="Bacteria"/>
</dbReference>
<dbReference type="AlphaFoldDB" id="K0F718"/>
<protein>
    <recommendedName>
        <fullName evidence="2">Luciferase-like domain-containing protein</fullName>
    </recommendedName>
</protein>
<evidence type="ECO:0000313" key="3">
    <source>
        <dbReference type="EMBL" id="AFU05170.1"/>
    </source>
</evidence>
<dbReference type="KEGG" id="nbr:O3I_036115"/>
<keyword evidence="4" id="KW-1185">Reference proteome</keyword>
<dbReference type="Gene3D" id="3.20.20.30">
    <property type="entry name" value="Luciferase-like domain"/>
    <property type="match status" value="1"/>
</dbReference>
<reference evidence="3 4" key="1">
    <citation type="journal article" date="2012" name="J. Bacteriol.">
        <title>Complete genome sequence of Nocardia brasiliensis HUJEG-1.</title>
        <authorList>
            <person name="Vera-Cabrera L."/>
            <person name="Ortiz-Lopez R."/>
            <person name="Elizondo-Gonzalez R."/>
            <person name="Perez-Maya A.A."/>
            <person name="Ocampo-Candiani J."/>
        </authorList>
    </citation>
    <scope>NUCLEOTIDE SEQUENCE [LARGE SCALE GENOMIC DNA]</scope>
    <source>
        <strain evidence="4">ATCC 700358</strain>
    </source>
</reference>
<keyword evidence="1" id="KW-0560">Oxidoreductase</keyword>
<gene>
    <name evidence="3" type="ORF">O3I_036115</name>
</gene>
<organism evidence="3 4">
    <name type="scientific">Nocardia brasiliensis (strain ATCC 700358 / HUJEG-1)</name>
    <dbReference type="NCBI Taxonomy" id="1133849"/>
    <lineage>
        <taxon>Bacteria</taxon>
        <taxon>Bacillati</taxon>
        <taxon>Actinomycetota</taxon>
        <taxon>Actinomycetes</taxon>
        <taxon>Mycobacteriales</taxon>
        <taxon>Nocardiaceae</taxon>
        <taxon>Nocardia</taxon>
    </lineage>
</organism>
<dbReference type="PANTHER" id="PTHR43244:SF1">
    <property type="entry name" value="5,10-METHYLENETETRAHYDROMETHANOPTERIN REDUCTASE"/>
    <property type="match status" value="1"/>
</dbReference>
<dbReference type="EMBL" id="CP003876">
    <property type="protein sequence ID" value="AFU05170.1"/>
    <property type="molecule type" value="Genomic_DNA"/>
</dbReference>
<dbReference type="InterPro" id="IPR050564">
    <property type="entry name" value="F420-G6PD/mer"/>
</dbReference>